<proteinExistence type="predicted"/>
<evidence type="ECO:0000313" key="1">
    <source>
        <dbReference type="EMBL" id="EZF49866.1"/>
    </source>
</evidence>
<organism evidence="1">
    <name type="scientific">Trichophyton rubrum CBS 288.86</name>
    <dbReference type="NCBI Taxonomy" id="1215330"/>
    <lineage>
        <taxon>Eukaryota</taxon>
        <taxon>Fungi</taxon>
        <taxon>Dikarya</taxon>
        <taxon>Ascomycota</taxon>
        <taxon>Pezizomycotina</taxon>
        <taxon>Eurotiomycetes</taxon>
        <taxon>Eurotiomycetidae</taxon>
        <taxon>Onygenales</taxon>
        <taxon>Arthrodermataceae</taxon>
        <taxon>Trichophyton</taxon>
    </lineage>
</organism>
<dbReference type="HOGENOM" id="CLU_1769419_0_0_1"/>
<gene>
    <name evidence="1" type="ORF">H103_06582</name>
</gene>
<dbReference type="Proteomes" id="UP000023758">
    <property type="component" value="Unassembled WGS sequence"/>
</dbReference>
<reference evidence="1" key="1">
    <citation type="submission" date="2014-02" db="EMBL/GenBank/DDBJ databases">
        <title>The Genome Sequence of Trichophyton rubrum (morphotype fischeri) CBS 288.86.</title>
        <authorList>
            <consortium name="The Broad Institute Genomics Platform"/>
            <person name="Cuomo C.A."/>
            <person name="White T.C."/>
            <person name="Graser Y."/>
            <person name="Martinez-Rossi N."/>
            <person name="Heitman J."/>
            <person name="Young S.K."/>
            <person name="Zeng Q."/>
            <person name="Gargeya S."/>
            <person name="Abouelleil A."/>
            <person name="Alvarado L."/>
            <person name="Chapman S.B."/>
            <person name="Gainer-Dewar J."/>
            <person name="Goldberg J."/>
            <person name="Griggs A."/>
            <person name="Gujja S."/>
            <person name="Hansen M."/>
            <person name="Howarth C."/>
            <person name="Imamovic A."/>
            <person name="Larimer J."/>
            <person name="Martinez D."/>
            <person name="Murphy C."/>
            <person name="Pearson M.D."/>
            <person name="Persinoti G."/>
            <person name="Poon T."/>
            <person name="Priest M."/>
            <person name="Roberts A.D."/>
            <person name="Saif S."/>
            <person name="Shea T.D."/>
            <person name="Sykes S.N."/>
            <person name="Wortman J."/>
            <person name="Nusbaum C."/>
            <person name="Birren B."/>
        </authorList>
    </citation>
    <scope>NUCLEOTIDE SEQUENCE [LARGE SCALE GENOMIC DNA]</scope>
    <source>
        <strain evidence="1">CBS 288.86</strain>
    </source>
</reference>
<dbReference type="EMBL" id="KK207894">
    <property type="protein sequence ID" value="EZF49866.1"/>
    <property type="molecule type" value="Genomic_DNA"/>
</dbReference>
<accession>A0A022VUY6</accession>
<dbReference type="AlphaFoldDB" id="A0A022VUY6"/>
<protein>
    <submittedName>
        <fullName evidence="1">Uncharacterized protein</fullName>
    </submittedName>
</protein>
<name>A0A022VUY6_TRIRU</name>
<sequence>MGFINSRMCDTPYGIRGHISLPSVVFYGLPIDERKQMSQHHLLFNSVLRSLSCVQDYYDQLGDVREKGGDNNSGEAQIIIFTATCAFSGRKGRLYINTVYVFKIVHTERTATKRPTSCKRALYEALTIRKNWICITRYAYGDRAHRI</sequence>